<reference evidence="2 3" key="1">
    <citation type="submission" date="2020-08" db="EMBL/GenBank/DDBJ databases">
        <title>Sequencing the genomes of 1000 actinobacteria strains.</title>
        <authorList>
            <person name="Klenk H.-P."/>
        </authorList>
    </citation>
    <scope>NUCLEOTIDE SEQUENCE [LARGE SCALE GENOMIC DNA]</scope>
    <source>
        <strain evidence="2 3">DSM 28967</strain>
    </source>
</reference>
<dbReference type="Pfam" id="PF13539">
    <property type="entry name" value="Peptidase_M15_4"/>
    <property type="match status" value="1"/>
</dbReference>
<dbReference type="RefSeq" id="WP_184793297.1">
    <property type="nucleotide sequence ID" value="NZ_JACHMY010000001.1"/>
</dbReference>
<comment type="caution">
    <text evidence="2">The sequence shown here is derived from an EMBL/GenBank/DDBJ whole genome shotgun (WGS) entry which is preliminary data.</text>
</comment>
<dbReference type="InterPro" id="IPR039561">
    <property type="entry name" value="Peptidase_M15C"/>
</dbReference>
<dbReference type="SUPFAM" id="SSF55166">
    <property type="entry name" value="Hedgehog/DD-peptidase"/>
    <property type="match status" value="1"/>
</dbReference>
<evidence type="ECO:0000313" key="2">
    <source>
        <dbReference type="EMBL" id="MBB5833404.1"/>
    </source>
</evidence>
<dbReference type="Proteomes" id="UP000549971">
    <property type="component" value="Unassembled WGS sequence"/>
</dbReference>
<dbReference type="InterPro" id="IPR036366">
    <property type="entry name" value="PGBDSf"/>
</dbReference>
<keyword evidence="3" id="KW-1185">Reference proteome</keyword>
<protein>
    <recommendedName>
        <fullName evidence="1">Peptidase M15C domain-containing protein</fullName>
    </recommendedName>
</protein>
<dbReference type="InterPro" id="IPR009045">
    <property type="entry name" value="Zn_M74/Hedgehog-like"/>
</dbReference>
<feature type="domain" description="Peptidase M15C" evidence="1">
    <location>
        <begin position="70"/>
        <end position="134"/>
    </location>
</feature>
<evidence type="ECO:0000313" key="3">
    <source>
        <dbReference type="Proteomes" id="UP000549971"/>
    </source>
</evidence>
<organism evidence="2 3">
    <name type="scientific">Kribbella italica</name>
    <dbReference type="NCBI Taxonomy" id="1540520"/>
    <lineage>
        <taxon>Bacteria</taxon>
        <taxon>Bacillati</taxon>
        <taxon>Actinomycetota</taxon>
        <taxon>Actinomycetes</taxon>
        <taxon>Propionibacteriales</taxon>
        <taxon>Kribbellaceae</taxon>
        <taxon>Kribbella</taxon>
    </lineage>
</organism>
<dbReference type="Gene3D" id="1.10.101.10">
    <property type="entry name" value="PGBD-like superfamily/PGBD"/>
    <property type="match status" value="1"/>
</dbReference>
<dbReference type="AlphaFoldDB" id="A0A7W9J0I8"/>
<sequence length="272" mass="29752">MPKSQNGWPANDISLTKSWTIPGTTRKLRLASGDAGFLLTHFLAWFDKNIEDIEGGIFDDWGYAERPVRGGTDLSNHASGTAADANAVDHPLAARNTFTAAQAAKIRQKLKEYDGAIRWGGDYSGRKDEMHFEINASKARVAAVARKIRGGSTKPPSSAPERDVTIVTWSLKFGAGLIQPGGHMRTADATWLDIRAFMAWARRLNFITAEHEAAWVNKTSHPQWINWTGANALVLQAVKAVQRKNKLAADGVFGPRTGALMARYGYHVVVNG</sequence>
<dbReference type="Gene3D" id="3.30.1380.10">
    <property type="match status" value="1"/>
</dbReference>
<proteinExistence type="predicted"/>
<dbReference type="GO" id="GO:0008233">
    <property type="term" value="F:peptidase activity"/>
    <property type="evidence" value="ECO:0007669"/>
    <property type="project" value="InterPro"/>
</dbReference>
<evidence type="ECO:0000259" key="1">
    <source>
        <dbReference type="Pfam" id="PF13539"/>
    </source>
</evidence>
<accession>A0A7W9J0I8</accession>
<name>A0A7W9J0I8_9ACTN</name>
<gene>
    <name evidence="2" type="ORF">HDA39_000138</name>
</gene>
<dbReference type="EMBL" id="JACHMY010000001">
    <property type="protein sequence ID" value="MBB5833404.1"/>
    <property type="molecule type" value="Genomic_DNA"/>
</dbReference>